<dbReference type="InterPro" id="IPR036721">
    <property type="entry name" value="RCK_C_sf"/>
</dbReference>
<dbReference type="Proteomes" id="UP001329915">
    <property type="component" value="Chromosome"/>
</dbReference>
<evidence type="ECO:0000256" key="5">
    <source>
        <dbReference type="ARBA" id="ARBA00023065"/>
    </source>
</evidence>
<feature type="domain" description="RCK N-terminal" evidence="9">
    <location>
        <begin position="107"/>
        <end position="223"/>
    </location>
</feature>
<evidence type="ECO:0000256" key="3">
    <source>
        <dbReference type="ARBA" id="ARBA00022692"/>
    </source>
</evidence>
<comment type="subcellular location">
    <subcellularLocation>
        <location evidence="1">Cell membrane</location>
        <topology evidence="1">Multi-pass membrane protein</topology>
    </subcellularLocation>
</comment>
<evidence type="ECO:0000256" key="6">
    <source>
        <dbReference type="ARBA" id="ARBA00023136"/>
    </source>
</evidence>
<name>A0AAU0USC4_9FIRM</name>
<reference evidence="11 12" key="1">
    <citation type="submission" date="2023-04" db="EMBL/GenBank/DDBJ databases">
        <authorList>
            <person name="Hsu D."/>
        </authorList>
    </citation>
    <scope>NUCLEOTIDE SEQUENCE [LARGE SCALE GENOMIC DNA]</scope>
    <source>
        <strain evidence="11 12">MK1</strain>
    </source>
</reference>
<dbReference type="SUPFAM" id="SSF116726">
    <property type="entry name" value="TrkA C-terminal domain-like"/>
    <property type="match status" value="1"/>
</dbReference>
<evidence type="ECO:0000313" key="12">
    <source>
        <dbReference type="Proteomes" id="UP001329915"/>
    </source>
</evidence>
<keyword evidence="4 8" id="KW-1133">Transmembrane helix</keyword>
<dbReference type="PANTHER" id="PTHR43833:SF9">
    <property type="entry name" value="POTASSIUM CHANNEL PROTEIN YUGO-RELATED"/>
    <property type="match status" value="1"/>
</dbReference>
<organism evidence="11 12">
    <name type="scientific">Metallumcola ferriviriculae</name>
    <dbReference type="NCBI Taxonomy" id="3039180"/>
    <lineage>
        <taxon>Bacteria</taxon>
        <taxon>Bacillati</taxon>
        <taxon>Bacillota</taxon>
        <taxon>Clostridia</taxon>
        <taxon>Neomoorellales</taxon>
        <taxon>Desulfitibacteraceae</taxon>
        <taxon>Metallumcola</taxon>
    </lineage>
</organism>
<protein>
    <submittedName>
        <fullName evidence="11">Potassium channel protein</fullName>
    </submittedName>
</protein>
<keyword evidence="5" id="KW-0406">Ion transport</keyword>
<dbReference type="GO" id="GO:0005886">
    <property type="term" value="C:plasma membrane"/>
    <property type="evidence" value="ECO:0007669"/>
    <property type="project" value="UniProtKB-SubCell"/>
</dbReference>
<dbReference type="KEGG" id="dbc:MFMK1_003025"/>
<keyword evidence="7 11" id="KW-0407">Ion channel</keyword>
<keyword evidence="2" id="KW-0813">Transport</keyword>
<dbReference type="Gene3D" id="1.10.287.70">
    <property type="match status" value="1"/>
</dbReference>
<gene>
    <name evidence="11" type="ORF">MFMK1_003025</name>
</gene>
<dbReference type="Pfam" id="PF02080">
    <property type="entry name" value="TrkA_C"/>
    <property type="match status" value="1"/>
</dbReference>
<sequence>MDAVKRLFLALALISLLILVGVVTFIYLEGFTPLEALWLTVASLSTVGYGDIVPHTDAGRLFALFLIAGGVGLFTYALGTIIAIVVEGHLTNVLGRKRMEKKIQTLQDHIIICGAGRVGEQIIGRLKKEKAPFVVIDLDEDKLNHLQQEKIFVIQGNATEDATLARAGITKASGLVTSLPDDSENVFVTLTARGMNPNIKIVSRANLDSSTPKLRRAGADKVISPAIIGGRRMAISILKPASVDFVETLMYDSGLEFEIEEIRVNELSLLVGKELKDSRIKQESGVMVVAIKRQSEEVIHNPNSDTIIQMGDLLIVLGTRKQLELLEKLAAD</sequence>
<dbReference type="AlphaFoldDB" id="A0AAU0USC4"/>
<dbReference type="PRINTS" id="PR01333">
    <property type="entry name" value="2POREKCHANEL"/>
</dbReference>
<dbReference type="GO" id="GO:0005267">
    <property type="term" value="F:potassium channel activity"/>
    <property type="evidence" value="ECO:0007669"/>
    <property type="project" value="InterPro"/>
</dbReference>
<dbReference type="PROSITE" id="PS51202">
    <property type="entry name" value="RCK_C"/>
    <property type="match status" value="1"/>
</dbReference>
<evidence type="ECO:0000256" key="7">
    <source>
        <dbReference type="ARBA" id="ARBA00023303"/>
    </source>
</evidence>
<keyword evidence="3 8" id="KW-0812">Transmembrane</keyword>
<dbReference type="Pfam" id="PF02254">
    <property type="entry name" value="TrkA_N"/>
    <property type="match status" value="1"/>
</dbReference>
<dbReference type="InterPro" id="IPR003280">
    <property type="entry name" value="2pore_dom_K_chnl"/>
</dbReference>
<feature type="transmembrane region" description="Helical" evidence="8">
    <location>
        <begin position="7"/>
        <end position="28"/>
    </location>
</feature>
<evidence type="ECO:0000259" key="9">
    <source>
        <dbReference type="PROSITE" id="PS51201"/>
    </source>
</evidence>
<evidence type="ECO:0000313" key="11">
    <source>
        <dbReference type="EMBL" id="WRO23176.1"/>
    </source>
</evidence>
<evidence type="ECO:0000256" key="8">
    <source>
        <dbReference type="SAM" id="Phobius"/>
    </source>
</evidence>
<dbReference type="PANTHER" id="PTHR43833">
    <property type="entry name" value="POTASSIUM CHANNEL PROTEIN 2-RELATED-RELATED"/>
    <property type="match status" value="1"/>
</dbReference>
<evidence type="ECO:0000259" key="10">
    <source>
        <dbReference type="PROSITE" id="PS51202"/>
    </source>
</evidence>
<evidence type="ECO:0000256" key="2">
    <source>
        <dbReference type="ARBA" id="ARBA00022448"/>
    </source>
</evidence>
<dbReference type="InterPro" id="IPR050721">
    <property type="entry name" value="Trk_Ktr_HKT_K-transport"/>
</dbReference>
<dbReference type="RefSeq" id="WP_366922560.1">
    <property type="nucleotide sequence ID" value="NZ_CP121694.1"/>
</dbReference>
<dbReference type="Gene3D" id="3.40.50.720">
    <property type="entry name" value="NAD(P)-binding Rossmann-like Domain"/>
    <property type="match status" value="1"/>
</dbReference>
<dbReference type="InterPro" id="IPR006037">
    <property type="entry name" value="RCK_C"/>
</dbReference>
<dbReference type="SUPFAM" id="SSF81324">
    <property type="entry name" value="Voltage-gated potassium channels"/>
    <property type="match status" value="1"/>
</dbReference>
<dbReference type="EMBL" id="CP121694">
    <property type="protein sequence ID" value="WRO23176.1"/>
    <property type="molecule type" value="Genomic_DNA"/>
</dbReference>
<proteinExistence type="predicted"/>
<dbReference type="Pfam" id="PF07885">
    <property type="entry name" value="Ion_trans_2"/>
    <property type="match status" value="1"/>
</dbReference>
<feature type="domain" description="RCK C-terminal" evidence="10">
    <location>
        <begin position="244"/>
        <end position="332"/>
    </location>
</feature>
<dbReference type="PROSITE" id="PS51201">
    <property type="entry name" value="RCK_N"/>
    <property type="match status" value="1"/>
</dbReference>
<evidence type="ECO:0000256" key="1">
    <source>
        <dbReference type="ARBA" id="ARBA00004651"/>
    </source>
</evidence>
<dbReference type="Gene3D" id="3.30.70.1450">
    <property type="entry name" value="Regulator of K+ conductance, C-terminal domain"/>
    <property type="match status" value="1"/>
</dbReference>
<dbReference type="SUPFAM" id="SSF51735">
    <property type="entry name" value="NAD(P)-binding Rossmann-fold domains"/>
    <property type="match status" value="1"/>
</dbReference>
<feature type="transmembrane region" description="Helical" evidence="8">
    <location>
        <begin position="61"/>
        <end position="86"/>
    </location>
</feature>
<dbReference type="InterPro" id="IPR036291">
    <property type="entry name" value="NAD(P)-bd_dom_sf"/>
</dbReference>
<evidence type="ECO:0000256" key="4">
    <source>
        <dbReference type="ARBA" id="ARBA00022989"/>
    </source>
</evidence>
<accession>A0AAU0USC4</accession>
<keyword evidence="12" id="KW-1185">Reference proteome</keyword>
<dbReference type="InterPro" id="IPR013099">
    <property type="entry name" value="K_chnl_dom"/>
</dbReference>
<dbReference type="InterPro" id="IPR003148">
    <property type="entry name" value="RCK_N"/>
</dbReference>
<keyword evidence="6 8" id="KW-0472">Membrane</keyword>